<reference evidence="1" key="1">
    <citation type="journal article" date="2012" name="Nature">
        <title>The tomato genome sequence provides insights into fleshy fruit evolution.</title>
        <authorList>
            <consortium name="Tomato Genome Consortium"/>
        </authorList>
    </citation>
    <scope>NUCLEOTIDE SEQUENCE [LARGE SCALE GENOMIC DNA]</scope>
    <source>
        <strain evidence="1">cv. Heinz 1706</strain>
    </source>
</reference>
<dbReference type="AlphaFoldDB" id="A0A3Q7FL60"/>
<dbReference type="PANTHER" id="PTHR38542">
    <property type="entry name" value="OS04G0450500 PROTEIN"/>
    <property type="match status" value="1"/>
</dbReference>
<dbReference type="PANTHER" id="PTHR38542:SF2">
    <property type="entry name" value="REPLICATION FACTOR A C-TERMINAL DOMAIN-CONTAINING PROTEIN"/>
    <property type="match status" value="1"/>
</dbReference>
<dbReference type="Proteomes" id="UP000004994">
    <property type="component" value="Chromosome 3"/>
</dbReference>
<dbReference type="InterPro" id="IPR012340">
    <property type="entry name" value="NA-bd_OB-fold"/>
</dbReference>
<dbReference type="PaxDb" id="4081-Solyc03g093210.2.1"/>
<dbReference type="Gramene" id="Solyc03g093210.3.1">
    <property type="protein sequence ID" value="Solyc03g093210.3.1"/>
    <property type="gene ID" value="Solyc03g093210.3"/>
</dbReference>
<accession>A0A3Q7FL60</accession>
<organism evidence="1">
    <name type="scientific">Solanum lycopersicum</name>
    <name type="common">Tomato</name>
    <name type="synonym">Lycopersicon esculentum</name>
    <dbReference type="NCBI Taxonomy" id="4081"/>
    <lineage>
        <taxon>Eukaryota</taxon>
        <taxon>Viridiplantae</taxon>
        <taxon>Streptophyta</taxon>
        <taxon>Embryophyta</taxon>
        <taxon>Tracheophyta</taxon>
        <taxon>Spermatophyta</taxon>
        <taxon>Magnoliopsida</taxon>
        <taxon>eudicotyledons</taxon>
        <taxon>Gunneridae</taxon>
        <taxon>Pentapetalae</taxon>
        <taxon>asterids</taxon>
        <taxon>lamiids</taxon>
        <taxon>Solanales</taxon>
        <taxon>Solanaceae</taxon>
        <taxon>Solanoideae</taxon>
        <taxon>Solaneae</taxon>
        <taxon>Solanum</taxon>
        <taxon>Solanum subgen. Lycopersicon</taxon>
    </lineage>
</organism>
<dbReference type="Gene3D" id="2.40.50.140">
    <property type="entry name" value="Nucleic acid-binding proteins"/>
    <property type="match status" value="1"/>
</dbReference>
<proteinExistence type="predicted"/>
<protein>
    <submittedName>
        <fullName evidence="1">Uncharacterized protein</fullName>
    </submittedName>
</protein>
<dbReference type="InParanoid" id="A0A3Q7FL60"/>
<reference evidence="1" key="2">
    <citation type="submission" date="2019-01" db="UniProtKB">
        <authorList>
            <consortium name="EnsemblPlants"/>
        </authorList>
    </citation>
    <scope>IDENTIFICATION</scope>
    <source>
        <strain evidence="1">cv. Heinz 1706</strain>
    </source>
</reference>
<sequence length="452" mass="50695">MAAIVCYGPLIDLSKAAAHIDEYVQLLVFVHNITPIQYKLWGKGGAEVIRTDIQVADDTRPFFPVTIWNKQLASTLVAGDIILLQNVKITRVSGLIEARTVHCSTLQCIVHSYKSIASKGVNNLLHSCRIGAASKDKLQKIVTLLQQGAGVELKNHQVSINWKVHEETKSQDCISLKYLSDLPDSCKATIYASVGELFLPITWRHLPESDVESMFISKRLYVHSDCNVADDLITAGCHLCGTPLSDESSSDSIKNASLLYCQESSNHLHAVSMIYRPFMLTLVSRYFPNSLTLRSLNYNDGRLYVWDDSMYVPLLVKNQAAEVLFGNIRAEEVFSCYQRLKDGTNHASNLVCRRKGTAESTVIKHSVGGEGVSFTDTSRTNEGKELKEKNKFDARPNFYLIWLILLKLLLQQEDNSPLKFKVTINATRDCECGRYEMISFSLPFFLSDVNQV</sequence>
<evidence type="ECO:0000313" key="1">
    <source>
        <dbReference type="EnsemblPlants" id="Solyc03g093210.3.1"/>
    </source>
</evidence>
<dbReference type="OMA" id="MIYRPFM"/>
<name>A0A3Q7FL60_SOLLC</name>
<evidence type="ECO:0000313" key="2">
    <source>
        <dbReference type="Proteomes" id="UP000004994"/>
    </source>
</evidence>
<keyword evidence="2" id="KW-1185">Reference proteome</keyword>
<dbReference type="EnsemblPlants" id="Solyc03g093210.3.1">
    <property type="protein sequence ID" value="Solyc03g093210.3.1"/>
    <property type="gene ID" value="Solyc03g093210.3"/>
</dbReference>
<dbReference type="SUPFAM" id="SSF50249">
    <property type="entry name" value="Nucleic acid-binding proteins"/>
    <property type="match status" value="1"/>
</dbReference>